<evidence type="ECO:0000259" key="1">
    <source>
        <dbReference type="Pfam" id="PF01408"/>
    </source>
</evidence>
<dbReference type="InterPro" id="IPR036291">
    <property type="entry name" value="NAD(P)-bd_dom_sf"/>
</dbReference>
<feature type="domain" description="Gfo/Idh/MocA-like oxidoreductase N-terminal" evidence="1">
    <location>
        <begin position="1"/>
        <end position="115"/>
    </location>
</feature>
<proteinExistence type="predicted"/>
<gene>
    <name evidence="2" type="ORF">S01H4_22274</name>
</gene>
<dbReference type="PANTHER" id="PTHR43377">
    <property type="entry name" value="BILIVERDIN REDUCTASE A"/>
    <property type="match status" value="1"/>
</dbReference>
<dbReference type="InterPro" id="IPR051450">
    <property type="entry name" value="Gfo/Idh/MocA_Oxidoreductases"/>
</dbReference>
<accession>X1BYG9</accession>
<dbReference type="InterPro" id="IPR000683">
    <property type="entry name" value="Gfo/Idh/MocA-like_OxRdtase_N"/>
</dbReference>
<dbReference type="EMBL" id="BART01010181">
    <property type="protein sequence ID" value="GAG86172.1"/>
    <property type="molecule type" value="Genomic_DNA"/>
</dbReference>
<reference evidence="2" key="1">
    <citation type="journal article" date="2014" name="Front. Microbiol.">
        <title>High frequency of phylogenetically diverse reductive dehalogenase-homologous genes in deep subseafloor sedimentary metagenomes.</title>
        <authorList>
            <person name="Kawai M."/>
            <person name="Futagami T."/>
            <person name="Toyoda A."/>
            <person name="Takaki Y."/>
            <person name="Nishi S."/>
            <person name="Hori S."/>
            <person name="Arai W."/>
            <person name="Tsubouchi T."/>
            <person name="Morono Y."/>
            <person name="Uchiyama I."/>
            <person name="Ito T."/>
            <person name="Fujiyama A."/>
            <person name="Inagaki F."/>
            <person name="Takami H."/>
        </authorList>
    </citation>
    <scope>NUCLEOTIDE SEQUENCE</scope>
    <source>
        <strain evidence="2">Expedition CK06-06</strain>
    </source>
</reference>
<comment type="caution">
    <text evidence="2">The sequence shown here is derived from an EMBL/GenBank/DDBJ whole genome shotgun (WGS) entry which is preliminary data.</text>
</comment>
<evidence type="ECO:0000313" key="2">
    <source>
        <dbReference type="EMBL" id="GAG86172.1"/>
    </source>
</evidence>
<dbReference type="GO" id="GO:0000166">
    <property type="term" value="F:nucleotide binding"/>
    <property type="evidence" value="ECO:0007669"/>
    <property type="project" value="InterPro"/>
</dbReference>
<dbReference type="Gene3D" id="3.40.50.720">
    <property type="entry name" value="NAD(P)-binding Rossmann-like Domain"/>
    <property type="match status" value="1"/>
</dbReference>
<name>X1BYG9_9ZZZZ</name>
<dbReference type="PANTHER" id="PTHR43377:SF1">
    <property type="entry name" value="BILIVERDIN REDUCTASE A"/>
    <property type="match status" value="1"/>
</dbReference>
<protein>
    <recommendedName>
        <fullName evidence="1">Gfo/Idh/MocA-like oxidoreductase N-terminal domain-containing protein</fullName>
    </recommendedName>
</protein>
<organism evidence="2">
    <name type="scientific">marine sediment metagenome</name>
    <dbReference type="NCBI Taxonomy" id="412755"/>
    <lineage>
        <taxon>unclassified sequences</taxon>
        <taxon>metagenomes</taxon>
        <taxon>ecological metagenomes</taxon>
    </lineage>
</organism>
<dbReference type="SUPFAM" id="SSF51735">
    <property type="entry name" value="NAD(P)-binding Rossmann-fold domains"/>
    <property type="match status" value="1"/>
</dbReference>
<dbReference type="AlphaFoldDB" id="X1BYG9"/>
<dbReference type="Pfam" id="PF01408">
    <property type="entry name" value="GFO_IDH_MocA"/>
    <property type="match status" value="1"/>
</dbReference>
<sequence length="118" mass="12710">MNVGIIGCGAVAPKHTEAYKGIDGIDVMLAYDVVIDKGNRFQANILGKHWLRGWCDKLDCILESCDLVSICTPSSTHAEIAIQCAKAGVNVICEKPIDIDLGKAQKMIDAFDESDASQ</sequence>